<dbReference type="PROSITE" id="PS51257">
    <property type="entry name" value="PROKAR_LIPOPROTEIN"/>
    <property type="match status" value="1"/>
</dbReference>
<dbReference type="InterPro" id="IPR023296">
    <property type="entry name" value="Glyco_hydro_beta-prop_sf"/>
</dbReference>
<dbReference type="GO" id="GO:0004553">
    <property type="term" value="F:hydrolase activity, hydrolyzing O-glycosyl compounds"/>
    <property type="evidence" value="ECO:0007669"/>
    <property type="project" value="InterPro"/>
</dbReference>
<gene>
    <name evidence="11" type="ORF">C1A40_16160</name>
</gene>
<feature type="region of interest" description="Disordered" evidence="8">
    <location>
        <begin position="31"/>
        <end position="54"/>
    </location>
</feature>
<proteinExistence type="inferred from homology"/>
<dbReference type="Pfam" id="PF04616">
    <property type="entry name" value="Glyco_hydro_43"/>
    <property type="match status" value="1"/>
</dbReference>
<evidence type="ECO:0000256" key="1">
    <source>
        <dbReference type="ARBA" id="ARBA00004834"/>
    </source>
</evidence>
<comment type="pathway">
    <text evidence="1">Glycan metabolism; L-arabinan degradation.</text>
</comment>
<feature type="active site" description="Proton donor" evidence="5">
    <location>
        <position position="317"/>
    </location>
</feature>
<accession>A0A2I7SLT1</accession>
<dbReference type="InterPro" id="IPR050727">
    <property type="entry name" value="GH43_arabinanases"/>
</dbReference>
<dbReference type="SUPFAM" id="SSF75005">
    <property type="entry name" value="Arabinanase/levansucrase/invertase"/>
    <property type="match status" value="1"/>
</dbReference>
<dbReference type="InterPro" id="IPR006710">
    <property type="entry name" value="Glyco_hydro_43"/>
</dbReference>
<dbReference type="Gene3D" id="2.115.10.20">
    <property type="entry name" value="Glycosyl hydrolase domain, family 43"/>
    <property type="match status" value="1"/>
</dbReference>
<dbReference type="RefSeq" id="WP_102996798.1">
    <property type="nucleotide sequence ID" value="NZ_CP025938.1"/>
</dbReference>
<feature type="domain" description="Extracellular endo-alpha-(1-&gt;5)-L-arabinanase C-terminal" evidence="10">
    <location>
        <begin position="445"/>
        <end position="546"/>
    </location>
</feature>
<protein>
    <submittedName>
        <fullName evidence="11">Arabinan endo-1,5-alpha-L-arabinosidase</fullName>
    </submittedName>
</protein>
<reference evidence="12" key="1">
    <citation type="submission" date="2018-01" db="EMBL/GenBank/DDBJ databases">
        <title>Complete genome of Tamlana sp. UJ94.</title>
        <authorList>
            <person name="Jung J."/>
            <person name="Chung D."/>
            <person name="Bae S.S."/>
            <person name="Baek K."/>
        </authorList>
    </citation>
    <scope>NUCLEOTIDE SEQUENCE [LARGE SCALE GENOMIC DNA]</scope>
    <source>
        <strain evidence="12">UJ94</strain>
    </source>
</reference>
<dbReference type="Gene3D" id="2.40.128.10">
    <property type="match status" value="1"/>
</dbReference>
<evidence type="ECO:0000313" key="11">
    <source>
        <dbReference type="EMBL" id="AUS06879.1"/>
    </source>
</evidence>
<feature type="site" description="Important for catalytic activity, responsible for pKa modulation of the active site Glu and correct orientation of both the proton donor and substrate" evidence="6">
    <location>
        <position position="254"/>
    </location>
</feature>
<evidence type="ECO:0000256" key="7">
    <source>
        <dbReference type="RuleBase" id="RU361187"/>
    </source>
</evidence>
<dbReference type="EMBL" id="CP025938">
    <property type="protein sequence ID" value="AUS06879.1"/>
    <property type="molecule type" value="Genomic_DNA"/>
</dbReference>
<feature type="signal peptide" evidence="9">
    <location>
        <begin position="1"/>
        <end position="26"/>
    </location>
</feature>
<dbReference type="PANTHER" id="PTHR43301:SF3">
    <property type="entry name" value="ARABINAN ENDO-1,5-ALPHA-L-ARABINOSIDASE A-RELATED"/>
    <property type="match status" value="1"/>
</dbReference>
<keyword evidence="9" id="KW-0732">Signal</keyword>
<feature type="chain" id="PRO_5014430219" evidence="9">
    <location>
        <begin position="27"/>
        <end position="549"/>
    </location>
</feature>
<dbReference type="Pfam" id="PF16369">
    <property type="entry name" value="GH43_C"/>
    <property type="match status" value="1"/>
</dbReference>
<dbReference type="OrthoDB" id="9801455at2"/>
<dbReference type="PANTHER" id="PTHR43301">
    <property type="entry name" value="ARABINAN ENDO-1,5-ALPHA-L-ARABINOSIDASE"/>
    <property type="match status" value="1"/>
</dbReference>
<organism evidence="11 12">
    <name type="scientific">Pseudotamlana carrageenivorans</name>
    <dbReference type="NCBI Taxonomy" id="2069432"/>
    <lineage>
        <taxon>Bacteria</taxon>
        <taxon>Pseudomonadati</taxon>
        <taxon>Bacteroidota</taxon>
        <taxon>Flavobacteriia</taxon>
        <taxon>Flavobacteriales</taxon>
        <taxon>Flavobacteriaceae</taxon>
        <taxon>Pseudotamlana</taxon>
    </lineage>
</organism>
<evidence type="ECO:0000256" key="2">
    <source>
        <dbReference type="ARBA" id="ARBA00009865"/>
    </source>
</evidence>
<feature type="active site" description="Proton acceptor" evidence="5">
    <location>
        <position position="82"/>
    </location>
</feature>
<evidence type="ECO:0000313" key="12">
    <source>
        <dbReference type="Proteomes" id="UP000236592"/>
    </source>
</evidence>
<evidence type="ECO:0000256" key="6">
    <source>
        <dbReference type="PIRSR" id="PIRSR606710-2"/>
    </source>
</evidence>
<comment type="similarity">
    <text evidence="2 7">Belongs to the glycosyl hydrolase 43 family.</text>
</comment>
<evidence type="ECO:0000256" key="8">
    <source>
        <dbReference type="SAM" id="MobiDB-lite"/>
    </source>
</evidence>
<evidence type="ECO:0000256" key="3">
    <source>
        <dbReference type="ARBA" id="ARBA00022801"/>
    </source>
</evidence>
<dbReference type="GO" id="GO:0005975">
    <property type="term" value="P:carbohydrate metabolic process"/>
    <property type="evidence" value="ECO:0007669"/>
    <property type="project" value="InterPro"/>
</dbReference>
<sequence length="549" mass="62206">MKKHNYFNGIKSFALTALVIFLSACSGDDNIDDSSETPKPDPEPEVEVPVPESFDGPTYADDYSSMASWANRSKWNLANVHDPTVVKHGDYYYMYQTDASYGNAHDGHGHFHGRRSKDLVNWEYMGASMPNQPSWIKEELNTIRASYNLAPIENLQIGYWAPVVRKVGNVYRMYYSIVVDNFIGNGLPNSAANFDNTWTERAFIGMMETTDPSVNSSWEDKGMVVCSVSDKGNDWSRSSYTNDWNGYFKYNAIDPSYVITPEGEHWMFYGSWHSGIAAIQINESTGKPLNTFDYKDEATWGTHIYTRTSGSRWQGSEGPEVIYNENTGYYYLFLAYDGLDVPYNTRVCRSENVTGPYKGIDGMNVTNGGDVYPIVTHPYKFNNHSGWVGFAHNAMFQNEETGDWFYSSQARLPENTGGNMYSNAIMMGHVREVSWTSDGWPVVSPERFANVPQTEITEENIVGTWEQITMNYEYRVMQTSKTIIFSKDGTLGGEVSGSWELNKQTNTIYINGDECKLFNAWDWEAAPRKLTIAYSGLTTDGKPIWAKKK</sequence>
<dbReference type="KEGG" id="taj:C1A40_16160"/>
<dbReference type="InterPro" id="IPR032291">
    <property type="entry name" value="Abn2_C"/>
</dbReference>
<evidence type="ECO:0000256" key="5">
    <source>
        <dbReference type="PIRSR" id="PIRSR606710-1"/>
    </source>
</evidence>
<evidence type="ECO:0000256" key="4">
    <source>
        <dbReference type="ARBA" id="ARBA00023295"/>
    </source>
</evidence>
<keyword evidence="12" id="KW-1185">Reference proteome</keyword>
<dbReference type="CDD" id="cd08998">
    <property type="entry name" value="GH43_Arb43a-like"/>
    <property type="match status" value="1"/>
</dbReference>
<keyword evidence="3 7" id="KW-0378">Hydrolase</keyword>
<name>A0A2I7SLT1_9FLAO</name>
<dbReference type="Proteomes" id="UP000236592">
    <property type="component" value="Chromosome"/>
</dbReference>
<keyword evidence="4 7" id="KW-0326">Glycosidase</keyword>
<evidence type="ECO:0000256" key="9">
    <source>
        <dbReference type="SAM" id="SignalP"/>
    </source>
</evidence>
<evidence type="ECO:0000259" key="10">
    <source>
        <dbReference type="Pfam" id="PF16369"/>
    </source>
</evidence>
<dbReference type="AlphaFoldDB" id="A0A2I7SLT1"/>